<evidence type="ECO:0000313" key="7">
    <source>
        <dbReference type="Proteomes" id="UP000325797"/>
    </source>
</evidence>
<dbReference type="CDD" id="cd08432">
    <property type="entry name" value="PBP2_GcdR_TrpI_HvrB_AmpR_like"/>
    <property type="match status" value="1"/>
</dbReference>
<dbReference type="AlphaFoldDB" id="A0A5J6MUT8"/>
<accession>A0A5J6MUT8</accession>
<evidence type="ECO:0000256" key="4">
    <source>
        <dbReference type="ARBA" id="ARBA00023163"/>
    </source>
</evidence>
<protein>
    <submittedName>
        <fullName evidence="6">Transcriptional regulator</fullName>
    </submittedName>
</protein>
<feature type="domain" description="HTH lysR-type" evidence="5">
    <location>
        <begin position="6"/>
        <end position="63"/>
    </location>
</feature>
<dbReference type="InterPro" id="IPR036388">
    <property type="entry name" value="WH-like_DNA-bd_sf"/>
</dbReference>
<dbReference type="Proteomes" id="UP000325797">
    <property type="component" value="Chromosome"/>
</dbReference>
<evidence type="ECO:0000256" key="1">
    <source>
        <dbReference type="ARBA" id="ARBA00009437"/>
    </source>
</evidence>
<sequence>MALQLPPLSALRLFEAAGRLQSFKLAADELHLTPSAVSHGILTLERWLGTALFERRTNGVVLTAAGKDYLAFVSEALAMIAVGTRRLPNARGHRHVSISAAPTFASRWLLPRLGDFRTRHPDIAIAIDTSHRVMGFPVDNVDLAVRMARAPWPDLASTCLFTERLVPVCAPAFRDRHKKRGRRLDLAALPLLHVTSAAEDWAAWLAAAGLSDIDLSTGLSFDTVHMATDAAAAGLGIAIGRRPLIDPELAAGHLVEAATPTVDATTGYWLVEGPEADARPELRAFAEWLKQAAKDG</sequence>
<dbReference type="InterPro" id="IPR058163">
    <property type="entry name" value="LysR-type_TF_proteobact-type"/>
</dbReference>
<dbReference type="Pfam" id="PF03466">
    <property type="entry name" value="LysR_substrate"/>
    <property type="match status" value="1"/>
</dbReference>
<dbReference type="Pfam" id="PF00126">
    <property type="entry name" value="HTH_1"/>
    <property type="match status" value="1"/>
</dbReference>
<keyword evidence="2" id="KW-0805">Transcription regulation</keyword>
<dbReference type="InterPro" id="IPR000847">
    <property type="entry name" value="LysR_HTH_N"/>
</dbReference>
<dbReference type="Gene3D" id="1.10.10.10">
    <property type="entry name" value="Winged helix-like DNA-binding domain superfamily/Winged helix DNA-binding domain"/>
    <property type="match status" value="1"/>
</dbReference>
<proteinExistence type="inferred from homology"/>
<reference evidence="6 7" key="1">
    <citation type="submission" date="2019-08" db="EMBL/GenBank/DDBJ databases">
        <title>Hyperibacter terrae gen. nov., sp. nov. and Hyperibacter viscosus sp. nov., two new members in the family Rhodospirillaceae isolated from the rhizosphere of Hypericum perforatum.</title>
        <authorList>
            <person name="Noviana Z."/>
        </authorList>
    </citation>
    <scope>NUCLEOTIDE SEQUENCE [LARGE SCALE GENOMIC DNA]</scope>
    <source>
        <strain evidence="6 7">R5959</strain>
    </source>
</reference>
<dbReference type="PANTHER" id="PTHR30537:SF74">
    <property type="entry name" value="HTH-TYPE TRANSCRIPTIONAL REGULATOR TRPI"/>
    <property type="match status" value="1"/>
</dbReference>
<dbReference type="InterPro" id="IPR036390">
    <property type="entry name" value="WH_DNA-bd_sf"/>
</dbReference>
<dbReference type="OrthoDB" id="9794694at2"/>
<keyword evidence="7" id="KW-1185">Reference proteome</keyword>
<name>A0A5J6MUT8_9PROT</name>
<dbReference type="GO" id="GO:0006351">
    <property type="term" value="P:DNA-templated transcription"/>
    <property type="evidence" value="ECO:0007669"/>
    <property type="project" value="TreeGrafter"/>
</dbReference>
<gene>
    <name evidence="6" type="ORF">FRZ61_08640</name>
</gene>
<dbReference type="PROSITE" id="PS50931">
    <property type="entry name" value="HTH_LYSR"/>
    <property type="match status" value="1"/>
</dbReference>
<comment type="similarity">
    <text evidence="1">Belongs to the LysR transcriptional regulatory family.</text>
</comment>
<dbReference type="Gene3D" id="3.40.190.10">
    <property type="entry name" value="Periplasmic binding protein-like II"/>
    <property type="match status" value="2"/>
</dbReference>
<evidence type="ECO:0000313" key="6">
    <source>
        <dbReference type="EMBL" id="QEX20944.1"/>
    </source>
</evidence>
<keyword evidence="3" id="KW-0238">DNA-binding</keyword>
<dbReference type="SUPFAM" id="SSF53850">
    <property type="entry name" value="Periplasmic binding protein-like II"/>
    <property type="match status" value="1"/>
</dbReference>
<evidence type="ECO:0000256" key="3">
    <source>
        <dbReference type="ARBA" id="ARBA00023125"/>
    </source>
</evidence>
<keyword evidence="4" id="KW-0804">Transcription</keyword>
<dbReference type="InterPro" id="IPR005119">
    <property type="entry name" value="LysR_subst-bd"/>
</dbReference>
<dbReference type="GO" id="GO:0003700">
    <property type="term" value="F:DNA-binding transcription factor activity"/>
    <property type="evidence" value="ECO:0007669"/>
    <property type="project" value="InterPro"/>
</dbReference>
<dbReference type="GO" id="GO:0043565">
    <property type="term" value="F:sequence-specific DNA binding"/>
    <property type="evidence" value="ECO:0007669"/>
    <property type="project" value="TreeGrafter"/>
</dbReference>
<evidence type="ECO:0000259" key="5">
    <source>
        <dbReference type="PROSITE" id="PS50931"/>
    </source>
</evidence>
<dbReference type="PANTHER" id="PTHR30537">
    <property type="entry name" value="HTH-TYPE TRANSCRIPTIONAL REGULATOR"/>
    <property type="match status" value="1"/>
</dbReference>
<dbReference type="KEGG" id="hadh:FRZ61_08640"/>
<dbReference type="EMBL" id="CP042582">
    <property type="protein sequence ID" value="QEX20944.1"/>
    <property type="molecule type" value="Genomic_DNA"/>
</dbReference>
<evidence type="ECO:0000256" key="2">
    <source>
        <dbReference type="ARBA" id="ARBA00023015"/>
    </source>
</evidence>
<organism evidence="6 7">
    <name type="scientific">Hypericibacter adhaerens</name>
    <dbReference type="NCBI Taxonomy" id="2602016"/>
    <lineage>
        <taxon>Bacteria</taxon>
        <taxon>Pseudomonadati</taxon>
        <taxon>Pseudomonadota</taxon>
        <taxon>Alphaproteobacteria</taxon>
        <taxon>Rhodospirillales</taxon>
        <taxon>Dongiaceae</taxon>
        <taxon>Hypericibacter</taxon>
    </lineage>
</organism>
<dbReference type="SUPFAM" id="SSF46785">
    <property type="entry name" value="Winged helix' DNA-binding domain"/>
    <property type="match status" value="1"/>
</dbReference>
<dbReference type="RefSeq" id="WP_151115142.1">
    <property type="nucleotide sequence ID" value="NZ_CP042582.1"/>
</dbReference>